<feature type="compositionally biased region" description="Polar residues" evidence="3">
    <location>
        <begin position="1763"/>
        <end position="1785"/>
    </location>
</feature>
<feature type="region of interest" description="Disordered" evidence="3">
    <location>
        <begin position="170"/>
        <end position="292"/>
    </location>
</feature>
<dbReference type="SMART" id="SM00228">
    <property type="entry name" value="PDZ"/>
    <property type="match status" value="1"/>
</dbReference>
<feature type="compositionally biased region" description="Low complexity" evidence="3">
    <location>
        <begin position="240"/>
        <end position="253"/>
    </location>
</feature>
<feature type="region of interest" description="Disordered" evidence="3">
    <location>
        <begin position="956"/>
        <end position="989"/>
    </location>
</feature>
<dbReference type="PROSITE" id="PS50010">
    <property type="entry name" value="DH_2"/>
    <property type="match status" value="1"/>
</dbReference>
<dbReference type="PROSITE" id="PS50898">
    <property type="entry name" value="RBD"/>
    <property type="match status" value="1"/>
</dbReference>
<dbReference type="PANTHER" id="PTHR46001:SF3">
    <property type="entry name" value="PROTEIN STILL LIFE, ISOFORM SIF TYPE 1"/>
    <property type="match status" value="1"/>
</dbReference>
<feature type="domain" description="RBD" evidence="8">
    <location>
        <begin position="987"/>
        <end position="1054"/>
    </location>
</feature>
<keyword evidence="10" id="KW-1185">Reference proteome</keyword>
<dbReference type="SMART" id="SM00455">
    <property type="entry name" value="RBD"/>
    <property type="match status" value="1"/>
</dbReference>
<dbReference type="Pfam" id="PF18385">
    <property type="entry name" value="Tiam_CC_Ex"/>
    <property type="match status" value="1"/>
</dbReference>
<dbReference type="CDD" id="cd00136">
    <property type="entry name" value="PDZ_canonical"/>
    <property type="match status" value="1"/>
</dbReference>
<evidence type="ECO:0000256" key="2">
    <source>
        <dbReference type="ARBA" id="ARBA00022737"/>
    </source>
</evidence>
<dbReference type="PROSITE" id="PS50106">
    <property type="entry name" value="PDZ"/>
    <property type="match status" value="1"/>
</dbReference>
<feature type="compositionally biased region" description="Basic and acidic residues" evidence="3">
    <location>
        <begin position="1216"/>
        <end position="1234"/>
    </location>
</feature>
<dbReference type="SUPFAM" id="SSF50729">
    <property type="entry name" value="PH domain-like"/>
    <property type="match status" value="3"/>
</dbReference>
<feature type="region of interest" description="Disordered" evidence="3">
    <location>
        <begin position="377"/>
        <end position="427"/>
    </location>
</feature>
<dbReference type="GO" id="GO:0007264">
    <property type="term" value="P:small GTPase-mediated signal transduction"/>
    <property type="evidence" value="ECO:0007669"/>
    <property type="project" value="InterPro"/>
</dbReference>
<dbReference type="PROSITE" id="PS50229">
    <property type="entry name" value="WH1"/>
    <property type="match status" value="1"/>
</dbReference>
<gene>
    <name evidence="9" type="ORF">QYM36_010083</name>
</gene>
<feature type="region of interest" description="Disordered" evidence="3">
    <location>
        <begin position="574"/>
        <end position="594"/>
    </location>
</feature>
<dbReference type="PANTHER" id="PTHR46001">
    <property type="entry name" value="TIAM (MAMMALIAN TUMOR INVASION AND METASTASIS FACTOR) HOMOLOG"/>
    <property type="match status" value="1"/>
</dbReference>
<dbReference type="FunFam" id="2.30.29.30:FF:000065">
    <property type="entry name" value="T cell lymphoma invasion and metastasis 1"/>
    <property type="match status" value="1"/>
</dbReference>
<feature type="compositionally biased region" description="Polar residues" evidence="3">
    <location>
        <begin position="459"/>
        <end position="469"/>
    </location>
</feature>
<feature type="domain" description="PDZ" evidence="6">
    <location>
        <begin position="1070"/>
        <end position="1146"/>
    </location>
</feature>
<dbReference type="InterPro" id="IPR000219">
    <property type="entry name" value="DH_dom"/>
</dbReference>
<evidence type="ECO:0000313" key="10">
    <source>
        <dbReference type="Proteomes" id="UP001187531"/>
    </source>
</evidence>
<dbReference type="SUPFAM" id="SSF48065">
    <property type="entry name" value="DBL homology domain (DH-domain)"/>
    <property type="match status" value="1"/>
</dbReference>
<evidence type="ECO:0000259" key="8">
    <source>
        <dbReference type="PROSITE" id="PS50898"/>
    </source>
</evidence>
<feature type="compositionally biased region" description="Low complexity" evidence="3">
    <location>
        <begin position="1713"/>
        <end position="1722"/>
    </location>
</feature>
<feature type="compositionally biased region" description="Basic and acidic residues" evidence="3">
    <location>
        <begin position="582"/>
        <end position="594"/>
    </location>
</feature>
<accession>A0AA88LBI4</accession>
<dbReference type="Gene3D" id="2.30.29.30">
    <property type="entry name" value="Pleckstrin-homology domain (PH domain)/Phosphotyrosine-binding domain (PTB)"/>
    <property type="match status" value="3"/>
</dbReference>
<name>A0AA88LBI4_ARTSF</name>
<feature type="compositionally biased region" description="Polar residues" evidence="3">
    <location>
        <begin position="170"/>
        <end position="188"/>
    </location>
</feature>
<keyword evidence="2" id="KW-0677">Repeat</keyword>
<dbReference type="InterPro" id="IPR055230">
    <property type="entry name" value="PH_Tiam1/2"/>
</dbReference>
<evidence type="ECO:0000259" key="6">
    <source>
        <dbReference type="PROSITE" id="PS50106"/>
    </source>
</evidence>
<dbReference type="Gene3D" id="3.10.20.90">
    <property type="entry name" value="Phosphatidylinositol 3-kinase Catalytic Subunit, Chain A, domain 1"/>
    <property type="match status" value="1"/>
</dbReference>
<feature type="compositionally biased region" description="Polar residues" evidence="3">
    <location>
        <begin position="260"/>
        <end position="292"/>
    </location>
</feature>
<dbReference type="InterPro" id="IPR001478">
    <property type="entry name" value="PDZ"/>
</dbReference>
<feature type="compositionally biased region" description="Basic and acidic residues" evidence="3">
    <location>
        <begin position="1654"/>
        <end position="1679"/>
    </location>
</feature>
<sequence>MGNRLSCSCAPLLRKGYSKEDAPWQGTRRRDGHLLRLWAEVFHVTTGGGTVRWQQVSEDLVPVNVTCVQDHPECIFHVTAYNSHVDKILDVRITQPGTRIGQASECFVYWKDPVTGDTWGLNFTSPVDAKQFRECCSLASKFSRKASSSYSLRLDSANRVASRDQVIATARNNGSLKRRTISTPSSPSHSREPQCTCMTAEQYARLRSQDPRYRGTVTLPRNQCRPHEDGRAENCQLAQSSSLNNTVDSSSSNIEKRNNETAVQNEVKNQDSPRQTNGSNVQAPSNNHTPSTVQSIISSTVGVQATDSTATITAAQSVPHLYVPNIQPNGYPYPTYTLVAAPGYLGPFQKPVQPYIVRAERPRRELLTSKSVDYSLMKEPNSSGGYLSGAESEYELNNKSKRKNRSKSTENVNENNDRNEYTIDSGTLQRMIQPVGTHSMDRHVQYQDSFGNDGFMSEPETSSKNSRVPKNSDAIRRNFERSLYLDLQRGNGSVSPQSDQVLFEHGYYATTPSSSPANSDMDGEKVSPTSQLLLEYEKHLRSTLAKGLDAESCSLHTFEAMLSQSMENLGVSSNTLPLPPKDPARMRAKSADRGSRLYATDKDRGYLSDFSSRANSLCERQDSVRSGYMSDRESIKMGVVQQGSVESADSRLCYLTSSEVSDDDRMSLTTAISDDEDGGGSADGQSISPHRSKKVAAAAFNCTGAVRKAGFLSVKKWLIRKRHQIELAHKRGWRGYWVCLKGTTLLFYPCDARDGRGVEAAPRHLIIVDGAILQPIPEHPKRDFVFCLSTAFGDAYLFQAPCQAELENWVNSIHSACAAAFARHRGKTGTLHLLQEEIYRIERSIESDSKLRHMAELQCSVVSDSDSRRQIAAQIAGWDDTLERLHCEQFRLRCYMASLQRGELPNPKGLLGHVSRSTKSYLNRLGVFTVSSLHAYICARSPSLLNNLLAGRGATRRRSVAQSLSRSNSLGSRRGPSQSQETGDTERFFTVSLPDGQSVNVAIRDGMTVEEFLSAACNRRGVNPAEHFVRVKKRRNMDASNHFVPHRGDPIDSYVPSHEIVEICAKALYQVELTRTSLEHRWGFSVEAELVENADRQDELGCIVSRVEETGLAAEAGLQKSDEIMVLNGALVADLDMMYIESVLQEELSLCLMLRSCRADPPAPAVNLSLDLNLIDSLVCPPPPSDPLISDDMITGLIVPAPSTVGTQHTYVISASRERGEGGNEQDRGSQREQEAIEKNNLIKAKQRMSPTGCVTPSQSRPVTPGKSMSEADRLRKVLKELVGTERTYVQHLNCLLENYLEPLQKQTLLSTAEINALFGNIREIVAFQRLFLAGLESALDSEPNLEELDRAEQFQDVLCSVAGTFLRYVYHFRLYSSFCASHSKAQKILHPVEGSSALQAFLAARNPGHQHSSTLESHLIRPIQRVLHYPLLLTQLKTLTMAGTEEYKKIDEALRGMERVAEHINEMQRIHEEYGAIFEHLARQHQRTTKQAIDLSPGALLHYGGVEWLNLTEFLGKVKRGLELHAMTFVFSSAVIFLCKERLRQKRKIMSVSSRPNGEVEVIRYQVLIPVSEVQVRSAATKSPESNYRWELVHLRNQFQKRAEKVYSLSNSTAEFRNAFLKTIRQIIRESVRNMNVPSSKINNPRSQDYDNLEPKKDKLRSQTLSEPREEIIHRSSDGTEPDTEDDTKSSTSTTATQRRRSLLGRTPNHLSLSTTSTISTGSGGSQSVAKLVHASNTPAQYKPQAPEPLSSPVWKPRDDSASSFTLPRANSSGIVSRQNSAQSDSRRVPYATLGRSGAAARANSVRHLDC</sequence>
<protein>
    <recommendedName>
        <fullName evidence="11">Still life</fullName>
    </recommendedName>
</protein>
<dbReference type="CDD" id="cd00160">
    <property type="entry name" value="RhoGEF"/>
    <property type="match status" value="1"/>
</dbReference>
<dbReference type="EMBL" id="JAVRJZ010000012">
    <property type="protein sequence ID" value="KAK2715335.1"/>
    <property type="molecule type" value="Genomic_DNA"/>
</dbReference>
<feature type="compositionally biased region" description="Polar residues" evidence="3">
    <location>
        <begin position="1637"/>
        <end position="1648"/>
    </location>
</feature>
<proteinExistence type="predicted"/>
<feature type="compositionally biased region" description="Polar residues" evidence="3">
    <location>
        <begin position="1249"/>
        <end position="1262"/>
    </location>
</feature>
<feature type="region of interest" description="Disordered" evidence="3">
    <location>
        <begin position="1637"/>
        <end position="1791"/>
    </location>
</feature>
<feature type="domain" description="WH1" evidence="7">
    <location>
        <begin position="26"/>
        <end position="143"/>
    </location>
</feature>
<dbReference type="InterPro" id="IPR000697">
    <property type="entry name" value="WH1/EVH1_dom"/>
</dbReference>
<dbReference type="Proteomes" id="UP001187531">
    <property type="component" value="Unassembled WGS sequence"/>
</dbReference>
<reference evidence="9" key="1">
    <citation type="submission" date="2023-07" db="EMBL/GenBank/DDBJ databases">
        <title>Chromosome-level genome assembly of Artemia franciscana.</title>
        <authorList>
            <person name="Jo E."/>
        </authorList>
    </citation>
    <scope>NUCLEOTIDE SEQUENCE</scope>
    <source>
        <tissue evidence="9">Whole body</tissue>
    </source>
</reference>
<organism evidence="9 10">
    <name type="scientific">Artemia franciscana</name>
    <name type="common">Brine shrimp</name>
    <name type="synonym">Artemia sanfranciscana</name>
    <dbReference type="NCBI Taxonomy" id="6661"/>
    <lineage>
        <taxon>Eukaryota</taxon>
        <taxon>Metazoa</taxon>
        <taxon>Ecdysozoa</taxon>
        <taxon>Arthropoda</taxon>
        <taxon>Crustacea</taxon>
        <taxon>Branchiopoda</taxon>
        <taxon>Anostraca</taxon>
        <taxon>Artemiidae</taxon>
        <taxon>Artemia</taxon>
    </lineage>
</organism>
<dbReference type="Pfam" id="PF23014">
    <property type="entry name" value="PH_Tiam1"/>
    <property type="match status" value="1"/>
</dbReference>
<dbReference type="SMART" id="SM00325">
    <property type="entry name" value="RhoGEF"/>
    <property type="match status" value="1"/>
</dbReference>
<dbReference type="PROSITE" id="PS50003">
    <property type="entry name" value="PH_DOMAIN"/>
    <property type="match status" value="1"/>
</dbReference>
<dbReference type="InterPro" id="IPR003116">
    <property type="entry name" value="RBD_dom"/>
</dbReference>
<evidence type="ECO:0000256" key="1">
    <source>
        <dbReference type="ARBA" id="ARBA00022658"/>
    </source>
</evidence>
<dbReference type="InterPro" id="IPR011993">
    <property type="entry name" value="PH-like_dom_sf"/>
</dbReference>
<evidence type="ECO:0000256" key="3">
    <source>
        <dbReference type="SAM" id="MobiDB-lite"/>
    </source>
</evidence>
<dbReference type="Gene3D" id="6.10.140.680">
    <property type="match status" value="1"/>
</dbReference>
<dbReference type="Pfam" id="PF02196">
    <property type="entry name" value="RBD"/>
    <property type="match status" value="1"/>
</dbReference>
<evidence type="ECO:0000259" key="4">
    <source>
        <dbReference type="PROSITE" id="PS50003"/>
    </source>
</evidence>
<feature type="region of interest" description="Disordered" evidence="3">
    <location>
        <begin position="1215"/>
        <end position="1234"/>
    </location>
</feature>
<dbReference type="GO" id="GO:0005085">
    <property type="term" value="F:guanyl-nucleotide exchange factor activity"/>
    <property type="evidence" value="ECO:0007669"/>
    <property type="project" value="UniProtKB-KW"/>
</dbReference>
<dbReference type="Pfam" id="PF00169">
    <property type="entry name" value="PH"/>
    <property type="match status" value="1"/>
</dbReference>
<feature type="region of interest" description="Disordered" evidence="3">
    <location>
        <begin position="447"/>
        <end position="474"/>
    </location>
</feature>
<evidence type="ECO:0008006" key="11">
    <source>
        <dbReference type="Google" id="ProtNLM"/>
    </source>
</evidence>
<dbReference type="InterPro" id="IPR036034">
    <property type="entry name" value="PDZ_sf"/>
</dbReference>
<keyword evidence="1" id="KW-0344">Guanine-nucleotide releasing factor</keyword>
<evidence type="ECO:0000313" key="9">
    <source>
        <dbReference type="EMBL" id="KAK2715335.1"/>
    </source>
</evidence>
<dbReference type="SMART" id="SM00461">
    <property type="entry name" value="WH1"/>
    <property type="match status" value="1"/>
</dbReference>
<comment type="caution">
    <text evidence="9">The sequence shown here is derived from an EMBL/GenBank/DDBJ whole genome shotgun (WGS) entry which is preliminary data.</text>
</comment>
<evidence type="ECO:0000259" key="5">
    <source>
        <dbReference type="PROSITE" id="PS50010"/>
    </source>
</evidence>
<dbReference type="InterPro" id="IPR043537">
    <property type="entry name" value="Tiam1/Tiam2/Sif"/>
</dbReference>
<dbReference type="InterPro" id="IPR035899">
    <property type="entry name" value="DBL_dom_sf"/>
</dbReference>
<dbReference type="InterPro" id="IPR001849">
    <property type="entry name" value="PH_domain"/>
</dbReference>
<dbReference type="CDD" id="cd01230">
    <property type="entry name" value="PH1_Tiam1_2"/>
    <property type="match status" value="1"/>
</dbReference>
<dbReference type="Gene3D" id="2.30.42.10">
    <property type="match status" value="1"/>
</dbReference>
<dbReference type="SMART" id="SM00233">
    <property type="entry name" value="PH"/>
    <property type="match status" value="2"/>
</dbReference>
<feature type="compositionally biased region" description="Low complexity" evidence="3">
    <location>
        <begin position="963"/>
        <end position="977"/>
    </location>
</feature>
<feature type="domain" description="DH" evidence="5">
    <location>
        <begin position="1274"/>
        <end position="1468"/>
    </location>
</feature>
<feature type="region of interest" description="Disordered" evidence="3">
    <location>
        <begin position="1248"/>
        <end position="1271"/>
    </location>
</feature>
<dbReference type="Gene3D" id="1.20.900.10">
    <property type="entry name" value="Dbl homology (DH) domain"/>
    <property type="match status" value="1"/>
</dbReference>
<feature type="domain" description="PH" evidence="4">
    <location>
        <begin position="705"/>
        <end position="818"/>
    </location>
</feature>
<evidence type="ECO:0000259" key="7">
    <source>
        <dbReference type="PROSITE" id="PS50229"/>
    </source>
</evidence>
<dbReference type="Pfam" id="PF00621">
    <property type="entry name" value="RhoGEF"/>
    <property type="match status" value="1"/>
</dbReference>
<dbReference type="SUPFAM" id="SSF50156">
    <property type="entry name" value="PDZ domain-like"/>
    <property type="match status" value="1"/>
</dbReference>
<dbReference type="InterPro" id="IPR040655">
    <property type="entry name" value="TIAM1_CC-Ex"/>
</dbReference>